<dbReference type="Gene3D" id="2.60.120.10">
    <property type="entry name" value="Jelly Rolls"/>
    <property type="match status" value="1"/>
</dbReference>
<dbReference type="AlphaFoldDB" id="A0A4P7VJP2"/>
<dbReference type="PROSITE" id="PS50042">
    <property type="entry name" value="CNMP_BINDING_3"/>
    <property type="match status" value="1"/>
</dbReference>
<evidence type="ECO:0000313" key="2">
    <source>
        <dbReference type="EMBL" id="QCD35554.1"/>
    </source>
</evidence>
<protein>
    <submittedName>
        <fullName evidence="2">Crp/Fnr family transcriptional regulator</fullName>
    </submittedName>
</protein>
<reference evidence="2 3" key="1">
    <citation type="submission" date="2019-02" db="EMBL/GenBank/DDBJ databases">
        <title>Isolation and identification of novel species under the genus Muribaculum.</title>
        <authorList>
            <person name="Miyake S."/>
            <person name="Ding Y."/>
            <person name="Low A."/>
            <person name="Soh M."/>
            <person name="Seedorf H."/>
        </authorList>
    </citation>
    <scope>NUCLEOTIDE SEQUENCE [LARGE SCALE GENOMIC DNA]</scope>
    <source>
        <strain evidence="2 3">TLL-A4</strain>
    </source>
</reference>
<accession>A0A4P7VJP2</accession>
<gene>
    <name evidence="2" type="ORF">E7746_06430</name>
</gene>
<proteinExistence type="predicted"/>
<evidence type="ECO:0000259" key="1">
    <source>
        <dbReference type="PROSITE" id="PS50042"/>
    </source>
</evidence>
<dbReference type="EMBL" id="CP039393">
    <property type="protein sequence ID" value="QCD35554.1"/>
    <property type="molecule type" value="Genomic_DNA"/>
</dbReference>
<dbReference type="InterPro" id="IPR000595">
    <property type="entry name" value="cNMP-bd_dom"/>
</dbReference>
<dbReference type="Proteomes" id="UP000297031">
    <property type="component" value="Chromosome"/>
</dbReference>
<dbReference type="CDD" id="cd00038">
    <property type="entry name" value="CAP_ED"/>
    <property type="match status" value="1"/>
</dbReference>
<dbReference type="SUPFAM" id="SSF51206">
    <property type="entry name" value="cAMP-binding domain-like"/>
    <property type="match status" value="1"/>
</dbReference>
<organism evidence="2 3">
    <name type="scientific">Muribaculum gordoncarteri</name>
    <dbReference type="NCBI Taxonomy" id="2530390"/>
    <lineage>
        <taxon>Bacteria</taxon>
        <taxon>Pseudomonadati</taxon>
        <taxon>Bacteroidota</taxon>
        <taxon>Bacteroidia</taxon>
        <taxon>Bacteroidales</taxon>
        <taxon>Muribaculaceae</taxon>
        <taxon>Muribaculum</taxon>
    </lineage>
</organism>
<name>A0A4P7VJP2_9BACT</name>
<dbReference type="InterPro" id="IPR018490">
    <property type="entry name" value="cNMP-bd_dom_sf"/>
</dbReference>
<dbReference type="RefSeq" id="WP_123397167.1">
    <property type="nucleotide sequence ID" value="NZ_CP039393.1"/>
</dbReference>
<sequence>MEKFNDFERDIDFAFWKNICESHGELRHFRRGECFVHSGEELKFCGWIKTGGFKHTLTDSEGNHKVVGLVFRNAVLANYSATMFNRPITTDIIALEDSDVMVVPTKQIRIYIENNPELHLRLVQSLFLQAHQTILNSYYYSLIKRYRQLIERFPNIHKLVSMGEIASYLNISRRQLHRFREIFTEHTD</sequence>
<dbReference type="OrthoDB" id="1066708at2"/>
<dbReference type="InterPro" id="IPR014710">
    <property type="entry name" value="RmlC-like_jellyroll"/>
</dbReference>
<dbReference type="KEGG" id="mgod:E7746_06430"/>
<evidence type="ECO:0000313" key="3">
    <source>
        <dbReference type="Proteomes" id="UP000297031"/>
    </source>
</evidence>
<keyword evidence="3" id="KW-1185">Reference proteome</keyword>
<dbReference type="Pfam" id="PF00027">
    <property type="entry name" value="cNMP_binding"/>
    <property type="match status" value="1"/>
</dbReference>
<feature type="domain" description="Cyclic nucleotide-binding" evidence="1">
    <location>
        <begin position="25"/>
        <end position="129"/>
    </location>
</feature>